<dbReference type="EMBL" id="JAWZYT010000784">
    <property type="protein sequence ID" value="KAK4319053.1"/>
    <property type="molecule type" value="Genomic_DNA"/>
</dbReference>
<evidence type="ECO:0000313" key="2">
    <source>
        <dbReference type="Proteomes" id="UP001292094"/>
    </source>
</evidence>
<proteinExistence type="predicted"/>
<evidence type="ECO:0000313" key="1">
    <source>
        <dbReference type="EMBL" id="KAK4319053.1"/>
    </source>
</evidence>
<dbReference type="AlphaFoldDB" id="A0AAE1UCD7"/>
<keyword evidence="2" id="KW-1185">Reference proteome</keyword>
<dbReference type="Proteomes" id="UP001292094">
    <property type="component" value="Unassembled WGS sequence"/>
</dbReference>
<protein>
    <submittedName>
        <fullName evidence="1">Uncharacterized protein</fullName>
    </submittedName>
</protein>
<sequence>MPVLLSEAMNELSEEPAEGSWRQYCEHPLTAATTAMLNIHSSEDQQPVTLLYDYYKSDGPAHYDYYRSDGSVYTFLCANAICTL</sequence>
<comment type="caution">
    <text evidence="1">The sequence shown here is derived from an EMBL/GenBank/DDBJ whole genome shotgun (WGS) entry which is preliminary data.</text>
</comment>
<reference evidence="1" key="1">
    <citation type="submission" date="2023-11" db="EMBL/GenBank/DDBJ databases">
        <title>Genome assemblies of two species of porcelain crab, Petrolisthes cinctipes and Petrolisthes manimaculis (Anomura: Porcellanidae).</title>
        <authorList>
            <person name="Angst P."/>
        </authorList>
    </citation>
    <scope>NUCLEOTIDE SEQUENCE</scope>
    <source>
        <strain evidence="1">PB745_02</strain>
        <tissue evidence="1">Gill</tissue>
    </source>
</reference>
<name>A0AAE1UCD7_9EUCA</name>
<gene>
    <name evidence="1" type="ORF">Pmani_009980</name>
</gene>
<accession>A0AAE1UCD7</accession>
<organism evidence="1 2">
    <name type="scientific">Petrolisthes manimaculis</name>
    <dbReference type="NCBI Taxonomy" id="1843537"/>
    <lineage>
        <taxon>Eukaryota</taxon>
        <taxon>Metazoa</taxon>
        <taxon>Ecdysozoa</taxon>
        <taxon>Arthropoda</taxon>
        <taxon>Crustacea</taxon>
        <taxon>Multicrustacea</taxon>
        <taxon>Malacostraca</taxon>
        <taxon>Eumalacostraca</taxon>
        <taxon>Eucarida</taxon>
        <taxon>Decapoda</taxon>
        <taxon>Pleocyemata</taxon>
        <taxon>Anomura</taxon>
        <taxon>Galatheoidea</taxon>
        <taxon>Porcellanidae</taxon>
        <taxon>Petrolisthes</taxon>
    </lineage>
</organism>